<keyword evidence="7" id="KW-0503">Monooxygenase</keyword>
<comment type="similarity">
    <text evidence="2">Belongs to the cytochrome P450 family.</text>
</comment>
<dbReference type="PRINTS" id="PR00385">
    <property type="entry name" value="P450"/>
</dbReference>
<evidence type="ECO:0000256" key="7">
    <source>
        <dbReference type="ARBA" id="ARBA00023033"/>
    </source>
</evidence>
<comment type="caution">
    <text evidence="9">The sequence shown here is derived from an EMBL/GenBank/DDBJ whole genome shotgun (WGS) entry which is preliminary data.</text>
</comment>
<dbReference type="Gene3D" id="1.10.630.10">
    <property type="entry name" value="Cytochrome P450"/>
    <property type="match status" value="2"/>
</dbReference>
<dbReference type="PANTHER" id="PTHR24305">
    <property type="entry name" value="CYTOCHROME P450"/>
    <property type="match status" value="1"/>
</dbReference>
<accession>A0ABR1NNR4</accession>
<evidence type="ECO:0000313" key="9">
    <source>
        <dbReference type="EMBL" id="KAK7708866.1"/>
    </source>
</evidence>
<proteinExistence type="inferred from homology"/>
<keyword evidence="6" id="KW-0408">Iron</keyword>
<evidence type="ECO:0000256" key="5">
    <source>
        <dbReference type="ARBA" id="ARBA00023002"/>
    </source>
</evidence>
<keyword evidence="4" id="KW-0479">Metal-binding</keyword>
<dbReference type="InterPro" id="IPR050121">
    <property type="entry name" value="Cytochrome_P450_monoxygenase"/>
</dbReference>
<dbReference type="Pfam" id="PF00067">
    <property type="entry name" value="p450"/>
    <property type="match status" value="1"/>
</dbReference>
<dbReference type="PANTHER" id="PTHR24305:SF29">
    <property type="entry name" value="BENZOATE-PARA-HYDROXYLASE"/>
    <property type="match status" value="1"/>
</dbReference>
<comment type="cofactor">
    <cofactor evidence="1">
        <name>heme</name>
        <dbReference type="ChEBI" id="CHEBI:30413"/>
    </cofactor>
</comment>
<keyword evidence="10" id="KW-1185">Reference proteome</keyword>
<keyword evidence="8" id="KW-0812">Transmembrane</keyword>
<dbReference type="InterPro" id="IPR001128">
    <property type="entry name" value="Cyt_P450"/>
</dbReference>
<keyword evidence="3" id="KW-0349">Heme</keyword>
<organism evidence="9 10">
    <name type="scientific">Diaporthe eres</name>
    <name type="common">Phomopsis oblonga</name>
    <dbReference type="NCBI Taxonomy" id="83184"/>
    <lineage>
        <taxon>Eukaryota</taxon>
        <taxon>Fungi</taxon>
        <taxon>Dikarya</taxon>
        <taxon>Ascomycota</taxon>
        <taxon>Pezizomycotina</taxon>
        <taxon>Sordariomycetes</taxon>
        <taxon>Sordariomycetidae</taxon>
        <taxon>Diaporthales</taxon>
        <taxon>Diaporthaceae</taxon>
        <taxon>Diaporthe</taxon>
        <taxon>Diaporthe eres species complex</taxon>
    </lineage>
</organism>
<evidence type="ECO:0000256" key="6">
    <source>
        <dbReference type="ARBA" id="ARBA00023004"/>
    </source>
</evidence>
<dbReference type="InterPro" id="IPR036396">
    <property type="entry name" value="Cyt_P450_sf"/>
</dbReference>
<reference evidence="9 10" key="1">
    <citation type="submission" date="2024-02" db="EMBL/GenBank/DDBJ databases">
        <title>De novo assembly and annotation of 12 fungi associated with fruit tree decline syndrome in Ontario, Canada.</title>
        <authorList>
            <person name="Sulman M."/>
            <person name="Ellouze W."/>
            <person name="Ilyukhin E."/>
        </authorList>
    </citation>
    <scope>NUCLEOTIDE SEQUENCE [LARGE SCALE GENOMIC DNA]</scope>
    <source>
        <strain evidence="9 10">M169</strain>
    </source>
</reference>
<gene>
    <name evidence="9" type="ORF">SLS63_013347</name>
</gene>
<evidence type="ECO:0008006" key="11">
    <source>
        <dbReference type="Google" id="ProtNLM"/>
    </source>
</evidence>
<evidence type="ECO:0000256" key="4">
    <source>
        <dbReference type="ARBA" id="ARBA00022723"/>
    </source>
</evidence>
<keyword evidence="5" id="KW-0560">Oxidoreductase</keyword>
<evidence type="ECO:0000256" key="2">
    <source>
        <dbReference type="ARBA" id="ARBA00010617"/>
    </source>
</evidence>
<evidence type="ECO:0000256" key="3">
    <source>
        <dbReference type="ARBA" id="ARBA00022617"/>
    </source>
</evidence>
<evidence type="ECO:0000313" key="10">
    <source>
        <dbReference type="Proteomes" id="UP001430848"/>
    </source>
</evidence>
<dbReference type="EMBL" id="JAKNSF020000176">
    <property type="protein sequence ID" value="KAK7708866.1"/>
    <property type="molecule type" value="Genomic_DNA"/>
</dbReference>
<feature type="transmembrane region" description="Helical" evidence="8">
    <location>
        <begin position="20"/>
        <end position="37"/>
    </location>
</feature>
<keyword evidence="8" id="KW-1133">Transmembrane helix</keyword>
<evidence type="ECO:0000256" key="1">
    <source>
        <dbReference type="ARBA" id="ARBA00001971"/>
    </source>
</evidence>
<keyword evidence="8" id="KW-0472">Membrane</keyword>
<evidence type="ECO:0000256" key="8">
    <source>
        <dbReference type="SAM" id="Phobius"/>
    </source>
</evidence>
<name>A0ABR1NNR4_DIAER</name>
<dbReference type="SUPFAM" id="SSF48264">
    <property type="entry name" value="Cytochrome P450"/>
    <property type="match status" value="1"/>
</dbReference>
<sequence>MSFNDPKLEIDLSECGQKLLVLILVLLSLPAVYNVYFHPLARVPGPFLAKISDLWHAYHVSTGTRHILLGELHKTYGPLIRLGPNTVSVNTDDGLQKVFSATSPIDKSPFYKAFAPGFDSSFAAVGQAFKEKKSILSHAFAQKKLDAMETTFMEHTRKLCNVIATREEVELDDCLSALTIDILSHDQQRLGACGEIRIIGGDTLAMANITEDDQDFITCVYNSQLPGAGSDTTSTALLTTLWHLLRHNKAYERVTKEVRLAFGCIDDITYQEAQHLPYLRAVIEESLRIFPPNSGFIPRQVLASEQPFVLHDVALPPGVYRALITEFDMQFRDPQKEFERGYAPTDSFVLLRPRVNIIARRSRV</sequence>
<protein>
    <recommendedName>
        <fullName evidence="11">Cytochrome P450</fullName>
    </recommendedName>
</protein>
<dbReference type="Proteomes" id="UP001430848">
    <property type="component" value="Unassembled WGS sequence"/>
</dbReference>